<feature type="chain" id="PRO_5015172367" description="DUF2911 family protein" evidence="1">
    <location>
        <begin position="23"/>
        <end position="172"/>
    </location>
</feature>
<gene>
    <name evidence="2" type="ORF">CLV51_106168</name>
</gene>
<evidence type="ECO:0000313" key="3">
    <source>
        <dbReference type="Proteomes" id="UP000240971"/>
    </source>
</evidence>
<evidence type="ECO:0000256" key="1">
    <source>
        <dbReference type="SAM" id="SignalP"/>
    </source>
</evidence>
<sequence length="172" mass="19367">MKNSLTITLLFTVIIASATAFARQAKPRVSPAESISGKSKHANITINYSSPSVKDRKIWGALVSYDKVWRAGANEATTFETDKDIKVQGKLLPAGKYSFFLIPKEGMAWTAIFNKEPKQWGAFKYNESMDQLRVDVQPKTLKDIQEKLVYNITSKGFSLEWEKVAVRLSFGR</sequence>
<dbReference type="InterPro" id="IPR021314">
    <property type="entry name" value="DUF2911"/>
</dbReference>
<dbReference type="OrthoDB" id="9808374at2"/>
<accession>A0A2P8HDM1</accession>
<feature type="signal peptide" evidence="1">
    <location>
        <begin position="1"/>
        <end position="22"/>
    </location>
</feature>
<evidence type="ECO:0008006" key="4">
    <source>
        <dbReference type="Google" id="ProtNLM"/>
    </source>
</evidence>
<proteinExistence type="predicted"/>
<dbReference type="Proteomes" id="UP000240971">
    <property type="component" value="Unassembled WGS sequence"/>
</dbReference>
<reference evidence="2 3" key="1">
    <citation type="submission" date="2018-03" db="EMBL/GenBank/DDBJ databases">
        <title>Genomic Encyclopedia of Archaeal and Bacterial Type Strains, Phase II (KMG-II): from individual species to whole genera.</title>
        <authorList>
            <person name="Goeker M."/>
        </authorList>
    </citation>
    <scope>NUCLEOTIDE SEQUENCE [LARGE SCALE GENOMIC DNA]</scope>
    <source>
        <strain evidence="2 3">DSM 24859</strain>
    </source>
</reference>
<evidence type="ECO:0000313" key="2">
    <source>
        <dbReference type="EMBL" id="PSL44302.1"/>
    </source>
</evidence>
<dbReference type="AlphaFoldDB" id="A0A2P8HDM1"/>
<comment type="caution">
    <text evidence="2">The sequence shown here is derived from an EMBL/GenBank/DDBJ whole genome shotgun (WGS) entry which is preliminary data.</text>
</comment>
<dbReference type="EMBL" id="PYAW01000006">
    <property type="protein sequence ID" value="PSL44302.1"/>
    <property type="molecule type" value="Genomic_DNA"/>
</dbReference>
<keyword evidence="1" id="KW-0732">Signal</keyword>
<protein>
    <recommendedName>
        <fullName evidence="4">DUF2911 family protein</fullName>
    </recommendedName>
</protein>
<keyword evidence="3" id="KW-1185">Reference proteome</keyword>
<name>A0A2P8HDM1_CHINA</name>
<dbReference type="Pfam" id="PF11138">
    <property type="entry name" value="DUF2911"/>
    <property type="match status" value="1"/>
</dbReference>
<dbReference type="RefSeq" id="WP_106530584.1">
    <property type="nucleotide sequence ID" value="NZ_PYAW01000006.1"/>
</dbReference>
<organism evidence="2 3">
    <name type="scientific">Chitinophaga niastensis</name>
    <dbReference type="NCBI Taxonomy" id="536980"/>
    <lineage>
        <taxon>Bacteria</taxon>
        <taxon>Pseudomonadati</taxon>
        <taxon>Bacteroidota</taxon>
        <taxon>Chitinophagia</taxon>
        <taxon>Chitinophagales</taxon>
        <taxon>Chitinophagaceae</taxon>
        <taxon>Chitinophaga</taxon>
    </lineage>
</organism>